<keyword evidence="4" id="KW-1185">Reference proteome</keyword>
<feature type="region of interest" description="Disordered" evidence="1">
    <location>
        <begin position="225"/>
        <end position="254"/>
    </location>
</feature>
<proteinExistence type="predicted"/>
<evidence type="ECO:0000313" key="3">
    <source>
        <dbReference type="EMBL" id="OEU06235.1"/>
    </source>
</evidence>
<sequence>MGVLAMLFTPYGNRVFVTSALQSSVLAFIYTFSLYTPLFTAAGLSEADVVHMSVAVQAGLGLLQIPNLFIAHMIEKRYGQQITDKILSVLGSTLMTLSCLAIGLLLIGEPPINAQSLICFAFLLGGGAGMTYVHLTTVISTIMASKGGDIMRSAIAQLSLWFGVGAILFAILAEFWWIPQIGVANSFFIMACVYCAVGTLCVITVVRDGSNNDNDDDKEKIAGDIEQEQDGTSSSEQHDVLDSTPNSTHDNGKEKDCSKSLCSWFCQLTTNIIFILNSIVAGFGIGISGTYLAFLGYLPNQFNSAFGKRGTFWLAFLFLVGQTLARLITAILYAKSKSPYMMAMWVLSLTVGMAVLSFYSQGANGYAVLISCTIMISLGFGGLQSSWFVVAATTYPMNCPKMLSFAYTYLFVFIFTFVTGLFSTALQRVEHLTTFSHNTCFVQLVCFFAMSCVLLVLSLGMGRRIAKQ</sequence>
<dbReference type="AlphaFoldDB" id="A0A1E7EJZ5"/>
<feature type="transmembrane region" description="Helical" evidence="2">
    <location>
        <begin position="310"/>
        <end position="333"/>
    </location>
</feature>
<feature type="transmembrane region" description="Helical" evidence="2">
    <location>
        <begin position="340"/>
        <end position="360"/>
    </location>
</feature>
<evidence type="ECO:0000256" key="2">
    <source>
        <dbReference type="SAM" id="Phobius"/>
    </source>
</evidence>
<evidence type="ECO:0008006" key="5">
    <source>
        <dbReference type="Google" id="ProtNLM"/>
    </source>
</evidence>
<evidence type="ECO:0000256" key="1">
    <source>
        <dbReference type="SAM" id="MobiDB-lite"/>
    </source>
</evidence>
<feature type="transmembrane region" description="Helical" evidence="2">
    <location>
        <begin position="86"/>
        <end position="108"/>
    </location>
</feature>
<reference evidence="3 4" key="1">
    <citation type="submission" date="2016-09" db="EMBL/GenBank/DDBJ databases">
        <title>Extensive genetic diversity and differential bi-allelic expression allows diatom success in the polar Southern Ocean.</title>
        <authorList>
            <consortium name="DOE Joint Genome Institute"/>
            <person name="Mock T."/>
            <person name="Otillar R.P."/>
            <person name="Strauss J."/>
            <person name="Dupont C."/>
            <person name="Frickenhaus S."/>
            <person name="Maumus F."/>
            <person name="Mcmullan M."/>
            <person name="Sanges R."/>
            <person name="Schmutz J."/>
            <person name="Toseland A."/>
            <person name="Valas R."/>
            <person name="Veluchamy A."/>
            <person name="Ward B.J."/>
            <person name="Allen A."/>
            <person name="Barry K."/>
            <person name="Falciatore A."/>
            <person name="Ferrante M."/>
            <person name="Fortunato A.E."/>
            <person name="Gloeckner G."/>
            <person name="Gruber A."/>
            <person name="Hipkin R."/>
            <person name="Janech M."/>
            <person name="Kroth P."/>
            <person name="Leese F."/>
            <person name="Lindquist E."/>
            <person name="Lyon B.R."/>
            <person name="Martin J."/>
            <person name="Mayer C."/>
            <person name="Parker M."/>
            <person name="Quesneville H."/>
            <person name="Raymond J."/>
            <person name="Uhlig C."/>
            <person name="Valentin K.U."/>
            <person name="Worden A.Z."/>
            <person name="Armbrust E.V."/>
            <person name="Bowler C."/>
            <person name="Green B."/>
            <person name="Moulton V."/>
            <person name="Van Oosterhout C."/>
            <person name="Grigoriev I."/>
        </authorList>
    </citation>
    <scope>NUCLEOTIDE SEQUENCE [LARGE SCALE GENOMIC DNA]</scope>
    <source>
        <strain evidence="3 4">CCMP1102</strain>
    </source>
</reference>
<dbReference type="Gene3D" id="1.20.1250.20">
    <property type="entry name" value="MFS general substrate transporter like domains"/>
    <property type="match status" value="1"/>
</dbReference>
<feature type="transmembrane region" description="Helical" evidence="2">
    <location>
        <begin position="55"/>
        <end position="74"/>
    </location>
</feature>
<keyword evidence="2" id="KW-0812">Transmembrane</keyword>
<keyword evidence="2" id="KW-1133">Transmembrane helix</keyword>
<name>A0A1E7EJZ5_9STRA</name>
<feature type="transmembrane region" description="Helical" evidence="2">
    <location>
        <begin position="154"/>
        <end position="178"/>
    </location>
</feature>
<feature type="transmembrane region" description="Helical" evidence="2">
    <location>
        <begin position="15"/>
        <end position="35"/>
    </location>
</feature>
<accession>A0A1E7EJZ5</accession>
<dbReference type="SUPFAM" id="SSF103473">
    <property type="entry name" value="MFS general substrate transporter"/>
    <property type="match status" value="1"/>
</dbReference>
<feature type="transmembrane region" description="Helical" evidence="2">
    <location>
        <begin position="184"/>
        <end position="206"/>
    </location>
</feature>
<organism evidence="3 4">
    <name type="scientific">Fragilariopsis cylindrus CCMP1102</name>
    <dbReference type="NCBI Taxonomy" id="635003"/>
    <lineage>
        <taxon>Eukaryota</taxon>
        <taxon>Sar</taxon>
        <taxon>Stramenopiles</taxon>
        <taxon>Ochrophyta</taxon>
        <taxon>Bacillariophyta</taxon>
        <taxon>Bacillariophyceae</taxon>
        <taxon>Bacillariophycidae</taxon>
        <taxon>Bacillariales</taxon>
        <taxon>Bacillariaceae</taxon>
        <taxon>Fragilariopsis</taxon>
    </lineage>
</organism>
<evidence type="ECO:0000313" key="4">
    <source>
        <dbReference type="Proteomes" id="UP000095751"/>
    </source>
</evidence>
<feature type="transmembrane region" description="Helical" evidence="2">
    <location>
        <begin position="273"/>
        <end position="298"/>
    </location>
</feature>
<dbReference type="KEGG" id="fcy:FRACYDRAFT_255594"/>
<feature type="transmembrane region" description="Helical" evidence="2">
    <location>
        <begin position="402"/>
        <end position="422"/>
    </location>
</feature>
<dbReference type="InParanoid" id="A0A1E7EJZ5"/>
<gene>
    <name evidence="3" type="ORF">FRACYDRAFT_255594</name>
</gene>
<protein>
    <recommendedName>
        <fullName evidence="5">MFS general substrate transporter</fullName>
    </recommendedName>
</protein>
<feature type="transmembrane region" description="Helical" evidence="2">
    <location>
        <begin position="366"/>
        <end position="390"/>
    </location>
</feature>
<dbReference type="EMBL" id="KV784419">
    <property type="protein sequence ID" value="OEU06235.1"/>
    <property type="molecule type" value="Genomic_DNA"/>
</dbReference>
<keyword evidence="2" id="KW-0472">Membrane</keyword>
<dbReference type="Proteomes" id="UP000095751">
    <property type="component" value="Unassembled WGS sequence"/>
</dbReference>
<dbReference type="InterPro" id="IPR036259">
    <property type="entry name" value="MFS_trans_sf"/>
</dbReference>
<feature type="transmembrane region" description="Helical" evidence="2">
    <location>
        <begin position="442"/>
        <end position="462"/>
    </location>
</feature>
<feature type="transmembrane region" description="Helical" evidence="2">
    <location>
        <begin position="114"/>
        <end position="133"/>
    </location>
</feature>